<evidence type="ECO:0000259" key="5">
    <source>
        <dbReference type="PROSITE" id="PS50850"/>
    </source>
</evidence>
<feature type="transmembrane region" description="Helical" evidence="4">
    <location>
        <begin position="244"/>
        <end position="266"/>
    </location>
</feature>
<feature type="transmembrane region" description="Helical" evidence="4">
    <location>
        <begin position="396"/>
        <end position="415"/>
    </location>
</feature>
<dbReference type="Proteomes" id="UP000265882">
    <property type="component" value="Unassembled WGS sequence"/>
</dbReference>
<evidence type="ECO:0000313" key="7">
    <source>
        <dbReference type="Proteomes" id="UP000265882"/>
    </source>
</evidence>
<evidence type="ECO:0000256" key="1">
    <source>
        <dbReference type="ARBA" id="ARBA00022692"/>
    </source>
</evidence>
<evidence type="ECO:0000313" key="6">
    <source>
        <dbReference type="EMBL" id="RJP17399.1"/>
    </source>
</evidence>
<comment type="caution">
    <text evidence="6">The sequence shown here is derived from an EMBL/GenBank/DDBJ whole genome shotgun (WGS) entry which is preliminary data.</text>
</comment>
<dbReference type="Gene3D" id="1.20.1250.20">
    <property type="entry name" value="MFS general substrate transporter like domains"/>
    <property type="match status" value="2"/>
</dbReference>
<keyword evidence="3 4" id="KW-0472">Membrane</keyword>
<feature type="transmembrane region" description="Helical" evidence="4">
    <location>
        <begin position="68"/>
        <end position="90"/>
    </location>
</feature>
<feature type="transmembrane region" description="Helical" evidence="4">
    <location>
        <begin position="157"/>
        <end position="182"/>
    </location>
</feature>
<gene>
    <name evidence="6" type="ORF">C4520_16685</name>
</gene>
<dbReference type="PANTHER" id="PTHR11360">
    <property type="entry name" value="MONOCARBOXYLATE TRANSPORTER"/>
    <property type="match status" value="1"/>
</dbReference>
<keyword evidence="2 4" id="KW-1133">Transmembrane helix</keyword>
<dbReference type="Pfam" id="PF07690">
    <property type="entry name" value="MFS_1"/>
    <property type="match status" value="1"/>
</dbReference>
<dbReference type="AlphaFoldDB" id="A0A3A4NCS6"/>
<protein>
    <submittedName>
        <fullName evidence="6">MFS transporter</fullName>
    </submittedName>
</protein>
<dbReference type="GO" id="GO:0022857">
    <property type="term" value="F:transmembrane transporter activity"/>
    <property type="evidence" value="ECO:0007669"/>
    <property type="project" value="InterPro"/>
</dbReference>
<dbReference type="InterPro" id="IPR020846">
    <property type="entry name" value="MFS_dom"/>
</dbReference>
<accession>A0A3A4NCS6</accession>
<evidence type="ECO:0000256" key="2">
    <source>
        <dbReference type="ARBA" id="ARBA00022989"/>
    </source>
</evidence>
<proteinExistence type="predicted"/>
<dbReference type="PANTHER" id="PTHR11360:SF290">
    <property type="entry name" value="MONOCARBOXYLATE MFS PERMEASE"/>
    <property type="match status" value="1"/>
</dbReference>
<dbReference type="EMBL" id="QZKU01000115">
    <property type="protein sequence ID" value="RJP17399.1"/>
    <property type="molecule type" value="Genomic_DNA"/>
</dbReference>
<feature type="transmembrane region" description="Helical" evidence="4">
    <location>
        <begin position="304"/>
        <end position="323"/>
    </location>
</feature>
<dbReference type="InterPro" id="IPR011701">
    <property type="entry name" value="MFS"/>
</dbReference>
<dbReference type="InterPro" id="IPR050327">
    <property type="entry name" value="Proton-linked_MCT"/>
</dbReference>
<feature type="transmembrane region" description="Helical" evidence="4">
    <location>
        <begin position="188"/>
        <end position="206"/>
    </location>
</feature>
<keyword evidence="1 4" id="KW-0812">Transmembrane</keyword>
<feature type="transmembrane region" description="Helical" evidence="4">
    <location>
        <begin position="329"/>
        <end position="350"/>
    </location>
</feature>
<evidence type="ECO:0000256" key="4">
    <source>
        <dbReference type="SAM" id="Phobius"/>
    </source>
</evidence>
<feature type="domain" description="Major facilitator superfamily (MFS) profile" evidence="5">
    <location>
        <begin position="32"/>
        <end position="428"/>
    </location>
</feature>
<name>A0A3A4NCS6_ABYX5</name>
<feature type="transmembrane region" description="Helical" evidence="4">
    <location>
        <begin position="278"/>
        <end position="297"/>
    </location>
</feature>
<sequence length="434" mass="45740">MLFPASGENPPRKGIRLMQTAKHQIFYGWYIVAACFVVAFIVFGISVNTFTVYIKPIQEDLGWSRGKIAFGVTISAIAMGMSAPFIGRLIDRVGARWVMAAGASAIGVLSILLSQSRSLPYFLGLYALAGVAQAGATLIPISLVISNWFSAKRGMALGIVMTGTGLGAMVMVPVTSLIVVNWGWRTSYMIMGCIILLVAPLNLLVIRTKPSEKGLLPDGGLIGDSKPIPASGLSISEAFHTRRFWLIGAMMLLFGLVAMGVGVHLMPYLTDIGHRETTAGLLIATVSGMTVLGKIGTGFVADRWGLRSAVMITCAMILVGIVLLMRADIFGVAVVFAIVYGFAIGAPLLINPGLTAECMGLAHFGAIFGILTLLNTAGAAIGATLTGVIYDLAGGYWPAFTLFIVLISAAAYCGVSAKRAAISVPMVEREEIGI</sequence>
<feature type="transmembrane region" description="Helical" evidence="4">
    <location>
        <begin position="97"/>
        <end position="115"/>
    </location>
</feature>
<feature type="transmembrane region" description="Helical" evidence="4">
    <location>
        <begin position="362"/>
        <end position="390"/>
    </location>
</feature>
<evidence type="ECO:0000256" key="3">
    <source>
        <dbReference type="ARBA" id="ARBA00023136"/>
    </source>
</evidence>
<organism evidence="6 7">
    <name type="scientific">Abyssobacteria bacterium (strain SURF_5)</name>
    <dbReference type="NCBI Taxonomy" id="2093360"/>
    <lineage>
        <taxon>Bacteria</taxon>
        <taxon>Pseudomonadati</taxon>
        <taxon>Candidatus Hydrogenedentota</taxon>
        <taxon>Candidatus Abyssobacteria</taxon>
    </lineage>
</organism>
<dbReference type="SUPFAM" id="SSF103473">
    <property type="entry name" value="MFS general substrate transporter"/>
    <property type="match status" value="1"/>
</dbReference>
<feature type="transmembrane region" description="Helical" evidence="4">
    <location>
        <begin position="26"/>
        <end position="48"/>
    </location>
</feature>
<dbReference type="PROSITE" id="PS50850">
    <property type="entry name" value="MFS"/>
    <property type="match status" value="1"/>
</dbReference>
<feature type="transmembrane region" description="Helical" evidence="4">
    <location>
        <begin position="121"/>
        <end position="145"/>
    </location>
</feature>
<reference evidence="6 7" key="1">
    <citation type="journal article" date="2017" name="ISME J.">
        <title>Energy and carbon metabolisms in a deep terrestrial subsurface fluid microbial community.</title>
        <authorList>
            <person name="Momper L."/>
            <person name="Jungbluth S.P."/>
            <person name="Lee M.D."/>
            <person name="Amend J.P."/>
        </authorList>
    </citation>
    <scope>NUCLEOTIDE SEQUENCE [LARGE SCALE GENOMIC DNA]</scope>
    <source>
        <strain evidence="6">SURF_5</strain>
    </source>
</reference>
<dbReference type="InterPro" id="IPR036259">
    <property type="entry name" value="MFS_trans_sf"/>
</dbReference>
<dbReference type="CDD" id="cd17355">
    <property type="entry name" value="MFS_YcxA_like"/>
    <property type="match status" value="1"/>
</dbReference>